<organism evidence="1 2">
    <name type="scientific">Melghirimyces algeriensis</name>
    <dbReference type="NCBI Taxonomy" id="910412"/>
    <lineage>
        <taxon>Bacteria</taxon>
        <taxon>Bacillati</taxon>
        <taxon>Bacillota</taxon>
        <taxon>Bacilli</taxon>
        <taxon>Bacillales</taxon>
        <taxon>Thermoactinomycetaceae</taxon>
        <taxon>Melghirimyces</taxon>
    </lineage>
</organism>
<dbReference type="OrthoDB" id="2989765at2"/>
<evidence type="ECO:0000313" key="1">
    <source>
        <dbReference type="EMBL" id="SMO73571.1"/>
    </source>
</evidence>
<dbReference type="RefSeq" id="WP_142505747.1">
    <property type="nucleotide sequence ID" value="NZ_FXTI01000006.1"/>
</dbReference>
<gene>
    <name evidence="1" type="ORF">SAMN06264849_106172</name>
</gene>
<evidence type="ECO:0008006" key="3">
    <source>
        <dbReference type="Google" id="ProtNLM"/>
    </source>
</evidence>
<protein>
    <recommendedName>
        <fullName evidence="3">DUF4352 domain-containing protein</fullName>
    </recommendedName>
</protein>
<sequence>MNKVLGIILIVSSLVFVGCAPEDVDTGAEDKKVEADKAVNKNEKRFKAGASTEVLGVKVNIAEVVIKPDKIEIGMNLENTNSNEVNWYPDQEGKAIIGDKQLDANMFMGGDIGGEIAGGVKQDGVLVFPTPNNSKLDPEKIEKIKLDLGEIATHDFMKTDNVQIKVEVK</sequence>
<accession>A0A521DR44</accession>
<reference evidence="1 2" key="1">
    <citation type="submission" date="2017-05" db="EMBL/GenBank/DDBJ databases">
        <authorList>
            <person name="Varghese N."/>
            <person name="Submissions S."/>
        </authorList>
    </citation>
    <scope>NUCLEOTIDE SEQUENCE [LARGE SCALE GENOMIC DNA]</scope>
    <source>
        <strain evidence="1 2">DSM 45474</strain>
    </source>
</reference>
<evidence type="ECO:0000313" key="2">
    <source>
        <dbReference type="Proteomes" id="UP000315636"/>
    </source>
</evidence>
<name>A0A521DR44_9BACL</name>
<proteinExistence type="predicted"/>
<dbReference type="EMBL" id="FXTI01000006">
    <property type="protein sequence ID" value="SMO73571.1"/>
    <property type="molecule type" value="Genomic_DNA"/>
</dbReference>
<keyword evidence="2" id="KW-1185">Reference proteome</keyword>
<dbReference type="AlphaFoldDB" id="A0A521DR44"/>
<dbReference type="Proteomes" id="UP000315636">
    <property type="component" value="Unassembled WGS sequence"/>
</dbReference>
<dbReference type="PROSITE" id="PS51257">
    <property type="entry name" value="PROKAR_LIPOPROTEIN"/>
    <property type="match status" value="1"/>
</dbReference>